<evidence type="ECO:0000313" key="1">
    <source>
        <dbReference type="EMBL" id="GBP78529.1"/>
    </source>
</evidence>
<proteinExistence type="predicted"/>
<name>A0A4C1YV34_EUMVA</name>
<dbReference type="EMBL" id="BGZK01001372">
    <property type="protein sequence ID" value="GBP78529.1"/>
    <property type="molecule type" value="Genomic_DNA"/>
</dbReference>
<comment type="caution">
    <text evidence="1">The sequence shown here is derived from an EMBL/GenBank/DDBJ whole genome shotgun (WGS) entry which is preliminary data.</text>
</comment>
<dbReference type="Proteomes" id="UP000299102">
    <property type="component" value="Unassembled WGS sequence"/>
</dbReference>
<organism evidence="1 2">
    <name type="scientific">Eumeta variegata</name>
    <name type="common">Bagworm moth</name>
    <name type="synonym">Eumeta japonica</name>
    <dbReference type="NCBI Taxonomy" id="151549"/>
    <lineage>
        <taxon>Eukaryota</taxon>
        <taxon>Metazoa</taxon>
        <taxon>Ecdysozoa</taxon>
        <taxon>Arthropoda</taxon>
        <taxon>Hexapoda</taxon>
        <taxon>Insecta</taxon>
        <taxon>Pterygota</taxon>
        <taxon>Neoptera</taxon>
        <taxon>Endopterygota</taxon>
        <taxon>Lepidoptera</taxon>
        <taxon>Glossata</taxon>
        <taxon>Ditrysia</taxon>
        <taxon>Tineoidea</taxon>
        <taxon>Psychidae</taxon>
        <taxon>Oiketicinae</taxon>
        <taxon>Eumeta</taxon>
    </lineage>
</organism>
<accession>A0A4C1YV34</accession>
<evidence type="ECO:0000313" key="2">
    <source>
        <dbReference type="Proteomes" id="UP000299102"/>
    </source>
</evidence>
<reference evidence="1 2" key="1">
    <citation type="journal article" date="2019" name="Commun. Biol.">
        <title>The bagworm genome reveals a unique fibroin gene that provides high tensile strength.</title>
        <authorList>
            <person name="Kono N."/>
            <person name="Nakamura H."/>
            <person name="Ohtoshi R."/>
            <person name="Tomita M."/>
            <person name="Numata K."/>
            <person name="Arakawa K."/>
        </authorList>
    </citation>
    <scope>NUCLEOTIDE SEQUENCE [LARGE SCALE GENOMIC DNA]</scope>
</reference>
<gene>
    <name evidence="1" type="ORF">EVAR_60546_1</name>
</gene>
<protein>
    <submittedName>
        <fullName evidence="1">Uncharacterized protein</fullName>
    </submittedName>
</protein>
<dbReference type="AlphaFoldDB" id="A0A4C1YV34"/>
<keyword evidence="2" id="KW-1185">Reference proteome</keyword>
<sequence length="124" mass="13404">MQSKSPTCPALSGCLATLSAVAKCEDTGAVRPRVCYTSASNLDLTRVFETRAQVPPPRGPKTIDYAPRSRRRHTLGRQKLARLEYEFSGSVGLGITRIETVFGHTTGSLAIVYVGPTAARRRGL</sequence>